<evidence type="ECO:0000313" key="4">
    <source>
        <dbReference type="Proteomes" id="UP000265080"/>
    </source>
</evidence>
<dbReference type="OMA" id="YNRSTIL"/>
<organism evidence="3 4">
    <name type="scientific">Amphiprion percula</name>
    <name type="common">Orange clownfish</name>
    <name type="synonym">Lutjanus percula</name>
    <dbReference type="NCBI Taxonomy" id="161767"/>
    <lineage>
        <taxon>Eukaryota</taxon>
        <taxon>Metazoa</taxon>
        <taxon>Chordata</taxon>
        <taxon>Craniata</taxon>
        <taxon>Vertebrata</taxon>
        <taxon>Euteleostomi</taxon>
        <taxon>Actinopterygii</taxon>
        <taxon>Neopterygii</taxon>
        <taxon>Teleostei</taxon>
        <taxon>Neoteleostei</taxon>
        <taxon>Acanthomorphata</taxon>
        <taxon>Ovalentaria</taxon>
        <taxon>Pomacentridae</taxon>
        <taxon>Amphiprion</taxon>
    </lineage>
</organism>
<dbReference type="Proteomes" id="UP000265080">
    <property type="component" value="Chromosome 11"/>
</dbReference>
<reference evidence="3 4" key="1">
    <citation type="submission" date="2018-03" db="EMBL/GenBank/DDBJ databases">
        <title>Finding Nemo's genes: A chromosome-scale reference assembly of the genome of the orange clownfish Amphiprion percula.</title>
        <authorList>
            <person name="Lehmann R."/>
        </authorList>
    </citation>
    <scope>NUCLEOTIDE SEQUENCE</scope>
</reference>
<dbReference type="InterPro" id="IPR042945">
    <property type="entry name" value="LBH_dom_prot"/>
</dbReference>
<evidence type="ECO:0000259" key="2">
    <source>
        <dbReference type="Pfam" id="PF15317"/>
    </source>
</evidence>
<sequence>MTNQVIHTCDSVVGGASGEDKVSFQVFPDSVDRIPKLSRRVPSIVVEQSDGDDVESGELRWPPDDVSGDTEDHNQVTGEVIPVNVLKSPYFAFSLSIFVELFSAYNRSTILQSPHHVHKLFSPTETTFSYLL</sequence>
<keyword evidence="4" id="KW-1185">Reference proteome</keyword>
<dbReference type="Pfam" id="PF15317">
    <property type="entry name" value="Lbh"/>
    <property type="match status" value="1"/>
</dbReference>
<dbReference type="InterPro" id="IPR038990">
    <property type="entry name" value="LBH_dom"/>
</dbReference>
<proteinExistence type="predicted"/>
<protein>
    <recommendedName>
        <fullName evidence="2">LBH domain-containing protein</fullName>
    </recommendedName>
</protein>
<reference evidence="3" key="3">
    <citation type="submission" date="2025-09" db="UniProtKB">
        <authorList>
            <consortium name="Ensembl"/>
        </authorList>
    </citation>
    <scope>IDENTIFICATION</scope>
</reference>
<dbReference type="PANTHER" id="PTHR14987:SF3">
    <property type="entry name" value="LBH DOMAIN-CONTAINING PROTEIN 2"/>
    <property type="match status" value="1"/>
</dbReference>
<dbReference type="Ensembl" id="ENSAPET00000025762.1">
    <property type="protein sequence ID" value="ENSAPEP00000025108.1"/>
    <property type="gene ID" value="ENSAPEG00000017852.1"/>
</dbReference>
<feature type="domain" description="LBH" evidence="2">
    <location>
        <begin position="19"/>
        <end position="76"/>
    </location>
</feature>
<feature type="region of interest" description="Disordered" evidence="1">
    <location>
        <begin position="48"/>
        <end position="74"/>
    </location>
</feature>
<evidence type="ECO:0000256" key="1">
    <source>
        <dbReference type="SAM" id="MobiDB-lite"/>
    </source>
</evidence>
<reference evidence="3" key="2">
    <citation type="submission" date="2025-08" db="UniProtKB">
        <authorList>
            <consortium name="Ensembl"/>
        </authorList>
    </citation>
    <scope>IDENTIFICATION</scope>
</reference>
<dbReference type="PANTHER" id="PTHR14987">
    <property type="entry name" value="PROTEIN LBH-RELATED"/>
    <property type="match status" value="1"/>
</dbReference>
<name>A0A3P8TP42_AMPPE</name>
<accession>A0A3P8TP42</accession>
<evidence type="ECO:0000313" key="3">
    <source>
        <dbReference type="Ensembl" id="ENSAPEP00000025108.1"/>
    </source>
</evidence>
<dbReference type="AlphaFoldDB" id="A0A3P8TP42"/>
<dbReference type="GeneTree" id="ENSGT00940000174804"/>